<dbReference type="GO" id="GO:0016798">
    <property type="term" value="F:hydrolase activity, acting on glycosyl bonds"/>
    <property type="evidence" value="ECO:0007669"/>
    <property type="project" value="UniProtKB-KW"/>
</dbReference>
<evidence type="ECO:0000313" key="6">
    <source>
        <dbReference type="Proteomes" id="UP000712157"/>
    </source>
</evidence>
<comment type="caution">
    <text evidence="5">The sequence shown here is derived from an EMBL/GenBank/DDBJ whole genome shotgun (WGS) entry which is preliminary data.</text>
</comment>
<dbReference type="PANTHER" id="PTHR46066">
    <property type="entry name" value="CHITINASE DOMAIN-CONTAINING PROTEIN 1 FAMILY MEMBER"/>
    <property type="match status" value="1"/>
</dbReference>
<dbReference type="InterPro" id="IPR017853">
    <property type="entry name" value="GH"/>
</dbReference>
<dbReference type="GO" id="GO:0012505">
    <property type="term" value="C:endomembrane system"/>
    <property type="evidence" value="ECO:0007669"/>
    <property type="project" value="TreeGrafter"/>
</dbReference>
<dbReference type="SMART" id="SM00636">
    <property type="entry name" value="Glyco_18"/>
    <property type="match status" value="1"/>
</dbReference>
<dbReference type="CDD" id="cd00118">
    <property type="entry name" value="LysM"/>
    <property type="match status" value="2"/>
</dbReference>
<dbReference type="SMART" id="SM00257">
    <property type="entry name" value="LysM"/>
    <property type="match status" value="2"/>
</dbReference>
<dbReference type="PROSITE" id="PS51782">
    <property type="entry name" value="LYSM"/>
    <property type="match status" value="2"/>
</dbReference>
<accession>A0A949JUB6</accession>
<keyword evidence="2" id="KW-0326">Glycosidase</keyword>
<proteinExistence type="predicted"/>
<sequence>MIHVVAEGETLYSIARRYEVSEERIQYDNQIADPGDLTPGQALLILIPETIHVVREGESLYTIAENYGTTVLSLLRNNPYLDTRAYLIPGESIVIRYEEKGTREAVVGGYAYPYIREDILREALLYISELLIFSYGFNTQGDLIAPDDEWLIQTALNYGVAPVMVLTPIYEGRFNNYLVNRVVENPSVAEHLISQILQTVEAKGYAGVDVDFEYILPEDREGYAAFIRDLTEQMNARGFRVSVALAPKTSAGQRGVLYEGMDYRLLGEYANWVFLMTYEWGYTFGPPMAVAPIPSVRRVLDYAVSEIPPEKISMGIPNYGYDWPLPFVRGTTRAASIGNPEAAALAAANRAEIQYDPESQAPYFYYVDSGVTHVVWFEDVRSISVKFSLVGEYGFRGMGYWNLMRPFRANWLLLHSRFAIRKN</sequence>
<dbReference type="GO" id="GO:0070492">
    <property type="term" value="F:oligosaccharide binding"/>
    <property type="evidence" value="ECO:0007669"/>
    <property type="project" value="TreeGrafter"/>
</dbReference>
<protein>
    <submittedName>
        <fullName evidence="5">LysM peptidoglycan-binding domain-containing protein</fullName>
    </submittedName>
</protein>
<dbReference type="Gene3D" id="3.10.50.10">
    <property type="match status" value="1"/>
</dbReference>
<keyword evidence="1" id="KW-0378">Hydrolase</keyword>
<dbReference type="InterPro" id="IPR036779">
    <property type="entry name" value="LysM_dom_sf"/>
</dbReference>
<dbReference type="Pfam" id="PF01476">
    <property type="entry name" value="LysM"/>
    <property type="match status" value="2"/>
</dbReference>
<dbReference type="SUPFAM" id="SSF54106">
    <property type="entry name" value="LysM domain"/>
    <property type="match status" value="2"/>
</dbReference>
<name>A0A949JUB6_9FIRM</name>
<feature type="domain" description="LysM" evidence="3">
    <location>
        <begin position="50"/>
        <end position="95"/>
    </location>
</feature>
<dbReference type="GO" id="GO:0005975">
    <property type="term" value="P:carbohydrate metabolic process"/>
    <property type="evidence" value="ECO:0007669"/>
    <property type="project" value="InterPro"/>
</dbReference>
<evidence type="ECO:0000313" key="5">
    <source>
        <dbReference type="EMBL" id="MBU9735260.1"/>
    </source>
</evidence>
<evidence type="ECO:0000259" key="3">
    <source>
        <dbReference type="PROSITE" id="PS51782"/>
    </source>
</evidence>
<dbReference type="InterPro" id="IPR011583">
    <property type="entry name" value="Chitinase_II/V-like_cat"/>
</dbReference>
<evidence type="ECO:0000256" key="2">
    <source>
        <dbReference type="ARBA" id="ARBA00023295"/>
    </source>
</evidence>
<organism evidence="5 6">
    <name type="scientific">Diplocloster agilis</name>
    <dbReference type="NCBI Taxonomy" id="2850323"/>
    <lineage>
        <taxon>Bacteria</taxon>
        <taxon>Bacillati</taxon>
        <taxon>Bacillota</taxon>
        <taxon>Clostridia</taxon>
        <taxon>Lachnospirales</taxon>
        <taxon>Lachnospiraceae</taxon>
        <taxon>Diplocloster</taxon>
    </lineage>
</organism>
<dbReference type="RefSeq" id="WP_238720418.1">
    <property type="nucleotide sequence ID" value="NZ_JAHQCW010000002.1"/>
</dbReference>
<dbReference type="InterPro" id="IPR001223">
    <property type="entry name" value="Glyco_hydro18_cat"/>
</dbReference>
<dbReference type="Gene3D" id="3.10.350.10">
    <property type="entry name" value="LysM domain"/>
    <property type="match status" value="2"/>
</dbReference>
<gene>
    <name evidence="5" type="ORF">KTH89_01855</name>
</gene>
<dbReference type="PANTHER" id="PTHR46066:SF2">
    <property type="entry name" value="CHITINASE DOMAIN-CONTAINING PROTEIN 1"/>
    <property type="match status" value="1"/>
</dbReference>
<feature type="domain" description="GH18" evidence="4">
    <location>
        <begin position="105"/>
        <end position="423"/>
    </location>
</feature>
<reference evidence="5" key="1">
    <citation type="submission" date="2021-06" db="EMBL/GenBank/DDBJ databases">
        <title>Description of novel taxa of the family Lachnospiraceae.</title>
        <authorList>
            <person name="Chaplin A.V."/>
            <person name="Sokolova S.R."/>
            <person name="Pikina A.P."/>
            <person name="Korzhanova M."/>
            <person name="Belova V."/>
            <person name="Korostin D."/>
            <person name="Efimov B.A."/>
        </authorList>
    </citation>
    <scope>NUCLEOTIDE SEQUENCE</scope>
    <source>
        <strain evidence="5">ASD5720</strain>
    </source>
</reference>
<dbReference type="InterPro" id="IPR018392">
    <property type="entry name" value="LysM"/>
</dbReference>
<dbReference type="SUPFAM" id="SSF51445">
    <property type="entry name" value="(Trans)glycosidases"/>
    <property type="match status" value="1"/>
</dbReference>
<dbReference type="Proteomes" id="UP000712157">
    <property type="component" value="Unassembled WGS sequence"/>
</dbReference>
<dbReference type="GO" id="GO:0008061">
    <property type="term" value="F:chitin binding"/>
    <property type="evidence" value="ECO:0007669"/>
    <property type="project" value="InterPro"/>
</dbReference>
<feature type="domain" description="LysM" evidence="3">
    <location>
        <begin position="1"/>
        <end position="45"/>
    </location>
</feature>
<dbReference type="Gene3D" id="3.20.20.80">
    <property type="entry name" value="Glycosidases"/>
    <property type="match status" value="1"/>
</dbReference>
<dbReference type="EMBL" id="JAHQCW010000002">
    <property type="protein sequence ID" value="MBU9735260.1"/>
    <property type="molecule type" value="Genomic_DNA"/>
</dbReference>
<dbReference type="Pfam" id="PF00704">
    <property type="entry name" value="Glyco_hydro_18"/>
    <property type="match status" value="1"/>
</dbReference>
<dbReference type="CDD" id="cd02874">
    <property type="entry name" value="GH18_CFLE_spore_hydrolase"/>
    <property type="match status" value="1"/>
</dbReference>
<dbReference type="PROSITE" id="PS51910">
    <property type="entry name" value="GH18_2"/>
    <property type="match status" value="1"/>
</dbReference>
<dbReference type="InterPro" id="IPR041704">
    <property type="entry name" value="CFLE_GH18"/>
</dbReference>
<evidence type="ECO:0000256" key="1">
    <source>
        <dbReference type="ARBA" id="ARBA00022801"/>
    </source>
</evidence>
<keyword evidence="6" id="KW-1185">Reference proteome</keyword>
<evidence type="ECO:0000259" key="4">
    <source>
        <dbReference type="PROSITE" id="PS51910"/>
    </source>
</evidence>
<dbReference type="InterPro" id="IPR029070">
    <property type="entry name" value="Chitinase_insertion_sf"/>
</dbReference>
<dbReference type="AlphaFoldDB" id="A0A949JUB6"/>